<reference evidence="2 3" key="1">
    <citation type="journal article" date="2012" name="Science">
        <title>The Paleozoic origin of enzymatic lignin decomposition reconstructed from 31 fungal genomes.</title>
        <authorList>
            <person name="Floudas D."/>
            <person name="Binder M."/>
            <person name="Riley R."/>
            <person name="Barry K."/>
            <person name="Blanchette R.A."/>
            <person name="Henrissat B."/>
            <person name="Martinez A.T."/>
            <person name="Otillar R."/>
            <person name="Spatafora J.W."/>
            <person name="Yadav J.S."/>
            <person name="Aerts A."/>
            <person name="Benoit I."/>
            <person name="Boyd A."/>
            <person name="Carlson A."/>
            <person name="Copeland A."/>
            <person name="Coutinho P.M."/>
            <person name="de Vries R.P."/>
            <person name="Ferreira P."/>
            <person name="Findley K."/>
            <person name="Foster B."/>
            <person name="Gaskell J."/>
            <person name="Glotzer D."/>
            <person name="Gorecki P."/>
            <person name="Heitman J."/>
            <person name="Hesse C."/>
            <person name="Hori C."/>
            <person name="Igarashi K."/>
            <person name="Jurgens J.A."/>
            <person name="Kallen N."/>
            <person name="Kersten P."/>
            <person name="Kohler A."/>
            <person name="Kuees U."/>
            <person name="Kumar T.K.A."/>
            <person name="Kuo A."/>
            <person name="LaButti K."/>
            <person name="Larrondo L.F."/>
            <person name="Lindquist E."/>
            <person name="Ling A."/>
            <person name="Lombard V."/>
            <person name="Lucas S."/>
            <person name="Lundell T."/>
            <person name="Martin R."/>
            <person name="McLaughlin D.J."/>
            <person name="Morgenstern I."/>
            <person name="Morin E."/>
            <person name="Murat C."/>
            <person name="Nagy L.G."/>
            <person name="Nolan M."/>
            <person name="Ohm R.A."/>
            <person name="Patyshakuliyeva A."/>
            <person name="Rokas A."/>
            <person name="Ruiz-Duenas F.J."/>
            <person name="Sabat G."/>
            <person name="Salamov A."/>
            <person name="Samejima M."/>
            <person name="Schmutz J."/>
            <person name="Slot J.C."/>
            <person name="St John F."/>
            <person name="Stenlid J."/>
            <person name="Sun H."/>
            <person name="Sun S."/>
            <person name="Syed K."/>
            <person name="Tsang A."/>
            <person name="Wiebenga A."/>
            <person name="Young D."/>
            <person name="Pisabarro A."/>
            <person name="Eastwood D.C."/>
            <person name="Martin F."/>
            <person name="Cullen D."/>
            <person name="Grigoriev I.V."/>
            <person name="Hibbett D.S."/>
        </authorList>
    </citation>
    <scope>NUCLEOTIDE SEQUENCE [LARGE SCALE GENOMIC DNA]</scope>
    <source>
        <strain evidence="2 3">DJM-731 SS1</strain>
    </source>
</reference>
<evidence type="ECO:0000313" key="3">
    <source>
        <dbReference type="Proteomes" id="UP000030653"/>
    </source>
</evidence>
<dbReference type="AlphaFoldDB" id="M5FQZ3"/>
<keyword evidence="3" id="KW-1185">Reference proteome</keyword>
<gene>
    <name evidence="2" type="ORF">DACRYDRAFT_18927</name>
</gene>
<accession>M5FQZ3</accession>
<protein>
    <submittedName>
        <fullName evidence="2">Uncharacterized protein</fullName>
    </submittedName>
</protein>
<dbReference type="Proteomes" id="UP000030653">
    <property type="component" value="Unassembled WGS sequence"/>
</dbReference>
<dbReference type="GeneID" id="63686469"/>
<dbReference type="RefSeq" id="XP_040624122.1">
    <property type="nucleotide sequence ID" value="XM_040771407.1"/>
</dbReference>
<organism evidence="2 3">
    <name type="scientific">Dacryopinax primogenitus (strain DJM 731)</name>
    <name type="common">Brown rot fungus</name>
    <dbReference type="NCBI Taxonomy" id="1858805"/>
    <lineage>
        <taxon>Eukaryota</taxon>
        <taxon>Fungi</taxon>
        <taxon>Dikarya</taxon>
        <taxon>Basidiomycota</taxon>
        <taxon>Agaricomycotina</taxon>
        <taxon>Dacrymycetes</taxon>
        <taxon>Dacrymycetales</taxon>
        <taxon>Dacrymycetaceae</taxon>
        <taxon>Dacryopinax</taxon>
    </lineage>
</organism>
<sequence>MRVGMCGLASYANHYTSIFLRAGMCGLASYTDHYISITHESRDVQSNRSSRNSTRNYQYRLFWRSLTDKHVYRDPLCKNPYKCIAPGLGHTAGSHLSSAHHQPIIQSTNQDMSMLSGSVSGGGMASGGENMPPVSSLACLMHGMKEAGPVERVMIREIMQEEVMLEGWNFDLVAMHGQYTYTPEPDITTTNAATDTTSTNNATELLNSMVFNYEDKIYLCQHKICMQTAGECCCNTMLKLCMGVGNISWYCVGCRRGIQRSIGYYTHSSGIGKWAHDGVNAAFLTGTAVAGTTAPAGSSSSSSSTGNSTTPN</sequence>
<dbReference type="EMBL" id="JH795878">
    <property type="protein sequence ID" value="EJT97224.1"/>
    <property type="molecule type" value="Genomic_DNA"/>
</dbReference>
<evidence type="ECO:0000313" key="2">
    <source>
        <dbReference type="EMBL" id="EJT97224.1"/>
    </source>
</evidence>
<feature type="region of interest" description="Disordered" evidence="1">
    <location>
        <begin position="293"/>
        <end position="312"/>
    </location>
</feature>
<dbReference type="HOGENOM" id="CLU_891430_0_0_1"/>
<evidence type="ECO:0000256" key="1">
    <source>
        <dbReference type="SAM" id="MobiDB-lite"/>
    </source>
</evidence>
<name>M5FQZ3_DACPD</name>
<proteinExistence type="predicted"/>